<organism evidence="2 3">
    <name type="scientific">Helicobacter colisuis</name>
    <dbReference type="NCBI Taxonomy" id="2949739"/>
    <lineage>
        <taxon>Bacteria</taxon>
        <taxon>Pseudomonadati</taxon>
        <taxon>Campylobacterota</taxon>
        <taxon>Epsilonproteobacteria</taxon>
        <taxon>Campylobacterales</taxon>
        <taxon>Helicobacteraceae</taxon>
        <taxon>Helicobacter</taxon>
    </lineage>
</organism>
<comment type="caution">
    <text evidence="2">The sequence shown here is derived from an EMBL/GenBank/DDBJ whole genome shotgun (WGS) entry which is preliminary data.</text>
</comment>
<keyword evidence="3" id="KW-1185">Reference proteome</keyword>
<reference evidence="2" key="1">
    <citation type="submission" date="2022-06" db="EMBL/GenBank/DDBJ databases">
        <title>Helicobacter colisuis sp. nov.</title>
        <authorList>
            <person name="Papic B."/>
            <person name="Gruntar I."/>
        </authorList>
    </citation>
    <scope>NUCLEOTIDE SEQUENCE</scope>
    <source>
        <strain evidence="2">11154-15</strain>
    </source>
</reference>
<evidence type="ECO:0000313" key="3">
    <source>
        <dbReference type="Proteomes" id="UP001057522"/>
    </source>
</evidence>
<keyword evidence="1" id="KW-0175">Coiled coil</keyword>
<feature type="coiled-coil region" evidence="1">
    <location>
        <begin position="45"/>
        <end position="72"/>
    </location>
</feature>
<dbReference type="RefSeq" id="WP_250603498.1">
    <property type="nucleotide sequence ID" value="NZ_JAMOKV010000001.1"/>
</dbReference>
<gene>
    <name evidence="2" type="ORF">NCR95_01960</name>
</gene>
<dbReference type="EMBL" id="JAMOKX010000001">
    <property type="protein sequence ID" value="MCL9818943.1"/>
    <property type="molecule type" value="Genomic_DNA"/>
</dbReference>
<proteinExistence type="predicted"/>
<evidence type="ECO:0000313" key="2">
    <source>
        <dbReference type="EMBL" id="MCL9818943.1"/>
    </source>
</evidence>
<dbReference type="Proteomes" id="UP001057522">
    <property type="component" value="Unassembled WGS sequence"/>
</dbReference>
<protein>
    <submittedName>
        <fullName evidence="2">Cache domain-containing protein</fullName>
    </submittedName>
</protein>
<evidence type="ECO:0000256" key="1">
    <source>
        <dbReference type="SAM" id="Coils"/>
    </source>
</evidence>
<accession>A0ABT0TSQ8</accession>
<sequence>MEQSTLNLLSAYMPMAQRYRSQFSSLNTLLSKTTLTGKISSLDIAANLFDYMEQTQEKFENLQEKLINTIIEQSFLNLYEEAQTSSKIFSEMLSAFLQSRYGEILAFSKSRYILEQCANARAQETIFEYLREFANHSSVYKDILLFDDKGNLLKSLLTKVQNKTNLSAILEANSLESFGDFYSKVDFYSQNDFQEERQEFFFVLPLREEEGRPMRFAAVFVLDFQSIFEWLNRHFAYRLPQASLVIVNQRNVILFSNNPKNFVIGQTLKVNACGDYNFTEFRSKACLLSQNEISPMPIGNLVENWKVCRILPLYVAFDVKQQNKQKIDAEMLKDSLLITDELDSVIAEGENINEELGDAVINGEIIASKSHSYTLNPILNNIRILSEEMNTLCVQSTEELQRGIYGALFNIVNYYSKYAVTLMDNWVKESVDEIGWIKNIPEFSNFILSKNENKHSAFKKENLQLFLKNLSESLKKYHNIFLFDREGNILVDALDEVKIDNNQKTNLIERFENGSLNAGIVPSNYEQTSLYNNNSTIIFYTGIKDGARVVGGLAFVLDIQKIVELIQNIIPQDSPIISEKSEIFVALFDNNRNILASTNPEFSFEKYELNEKIDFKNIKDSEQIIQIGQKHYLLRMEACPNSKGGFIECTKKMLYSMVLVALKEEVLEV</sequence>
<name>A0ABT0TSQ8_9HELI</name>